<dbReference type="PIRSF" id="PIRSF015761">
    <property type="entry name" value="Protein_L"/>
    <property type="match status" value="1"/>
</dbReference>
<evidence type="ECO:0000259" key="12">
    <source>
        <dbReference type="Pfam" id="PF12693"/>
    </source>
</evidence>
<keyword evidence="4" id="KW-1003">Cell membrane</keyword>
<evidence type="ECO:0000256" key="8">
    <source>
        <dbReference type="ARBA" id="ARBA00022989"/>
    </source>
</evidence>
<keyword evidence="7 10" id="KW-0653">Protein transport</keyword>
<dbReference type="InterPro" id="IPR043129">
    <property type="entry name" value="ATPase_NBD"/>
</dbReference>
<evidence type="ECO:0000256" key="10">
    <source>
        <dbReference type="PIRNR" id="PIRNR015761"/>
    </source>
</evidence>
<dbReference type="AlphaFoldDB" id="A0AAP9ALT7"/>
<feature type="domain" description="GspL periplasmic" evidence="12">
    <location>
        <begin position="242"/>
        <end position="368"/>
    </location>
</feature>
<sequence length="381" mass="41837">MKQVLFVRPDSRENGKLWWCESGSQQVESLENLSELDILAGHALAGRVCLLLPASETIFRHFRLPKKGMAAQSTAFSWMAEETLIGEVDNLHWTVLNKKGCDVDAVAIDAGRLRQWLDRFTAAGLTVIQAIPDAWLLPVSAGGTTFVSLDENYWLRLSPASACEVDTALLPLVLQETGEGEVCCYGAVPPGVEVDEALAWVHPLVLIQPQWQACRVNLLHGVFSARSGNKGLTKSMKLAVAAAGLLSLGLLLGPRAAIAWMLAQEENQVQQEVTQVYQHHFPSMRQQTNIKYHFGQNIKKQPKGIFLQIDELETARRAVPAMEITRLEYDAAQGTLTLGVSGQNQQALQAFVNQTSPNFDFSVQPVSAEAPYTAIVTGKHK</sequence>
<evidence type="ECO:0000256" key="4">
    <source>
        <dbReference type="ARBA" id="ARBA00022475"/>
    </source>
</evidence>
<organism evidence="13 14">
    <name type="scientific">Leclercia adecarboxylata</name>
    <dbReference type="NCBI Taxonomy" id="83655"/>
    <lineage>
        <taxon>Bacteria</taxon>
        <taxon>Pseudomonadati</taxon>
        <taxon>Pseudomonadota</taxon>
        <taxon>Gammaproteobacteria</taxon>
        <taxon>Enterobacterales</taxon>
        <taxon>Enterobacteriaceae</taxon>
        <taxon>Leclercia</taxon>
    </lineage>
</organism>
<dbReference type="Proteomes" id="UP000317812">
    <property type="component" value="Chromosome"/>
</dbReference>
<feature type="domain" description="GspL cytoplasmic actin-ATPase-like" evidence="11">
    <location>
        <begin position="5"/>
        <end position="225"/>
    </location>
</feature>
<name>A0AAP9ALT7_9ENTR</name>
<comment type="subcellular location">
    <subcellularLocation>
        <location evidence="1">Cell inner membrane</location>
        <topology evidence="1">Single-pass membrane protein</topology>
    </subcellularLocation>
</comment>
<evidence type="ECO:0000256" key="6">
    <source>
        <dbReference type="ARBA" id="ARBA00022692"/>
    </source>
</evidence>
<dbReference type="RefSeq" id="WP_142488874.1">
    <property type="nucleotide sequence ID" value="NZ_CP035382.1"/>
</dbReference>
<dbReference type="SUPFAM" id="SSF53067">
    <property type="entry name" value="Actin-like ATPase domain"/>
    <property type="match status" value="1"/>
</dbReference>
<comment type="function">
    <text evidence="10">Inner membrane component of the type II secretion system required for the energy-dependent secretion of extracellular factors such as proteases and toxins from the periplasm.</text>
</comment>
<dbReference type="InterPro" id="IPR025691">
    <property type="entry name" value="GspL_pp_dom"/>
</dbReference>
<protein>
    <recommendedName>
        <fullName evidence="10">Type II secretion system protein L</fullName>
        <shortName evidence="10">T2SS protein L</shortName>
    </recommendedName>
</protein>
<evidence type="ECO:0000256" key="9">
    <source>
        <dbReference type="ARBA" id="ARBA00023136"/>
    </source>
</evidence>
<dbReference type="Pfam" id="PF12693">
    <property type="entry name" value="GspL_C"/>
    <property type="match status" value="1"/>
</dbReference>
<evidence type="ECO:0000256" key="3">
    <source>
        <dbReference type="ARBA" id="ARBA00022448"/>
    </source>
</evidence>
<comment type="similarity">
    <text evidence="2 10">Belongs to the GSP L family.</text>
</comment>
<proteinExistence type="inferred from homology"/>
<evidence type="ECO:0000256" key="1">
    <source>
        <dbReference type="ARBA" id="ARBA00004377"/>
    </source>
</evidence>
<dbReference type="Gene3D" id="3.30.420.380">
    <property type="match status" value="1"/>
</dbReference>
<evidence type="ECO:0000313" key="13">
    <source>
        <dbReference type="EMBL" id="QDK19933.1"/>
    </source>
</evidence>
<dbReference type="InterPro" id="IPR024230">
    <property type="entry name" value="GspL_cyto_dom"/>
</dbReference>
<dbReference type="Pfam" id="PF05134">
    <property type="entry name" value="T2SSL"/>
    <property type="match status" value="1"/>
</dbReference>
<keyword evidence="5" id="KW-0997">Cell inner membrane</keyword>
<evidence type="ECO:0000256" key="7">
    <source>
        <dbReference type="ARBA" id="ARBA00022927"/>
    </source>
</evidence>
<keyword evidence="8" id="KW-1133">Transmembrane helix</keyword>
<keyword evidence="9" id="KW-0472">Membrane</keyword>
<gene>
    <name evidence="13" type="ORF">ES815_17180</name>
</gene>
<evidence type="ECO:0000259" key="11">
    <source>
        <dbReference type="Pfam" id="PF05134"/>
    </source>
</evidence>
<keyword evidence="3 10" id="KW-0813">Transport</keyword>
<accession>A0AAP9ALT7</accession>
<reference evidence="13 14" key="1">
    <citation type="submission" date="2019-01" db="EMBL/GenBank/DDBJ databases">
        <title>Florfenicol resistance in Enterobacteriaceae and whole-genome sequence analysis of florfenicol-resistant Leclercia adecarboxylata strain R25.</title>
        <authorList>
            <person name="Bao Q."/>
            <person name="Ying Y."/>
        </authorList>
    </citation>
    <scope>NUCLEOTIDE SEQUENCE [LARGE SCALE GENOMIC DNA]</scope>
    <source>
        <strain evidence="13 14">R25</strain>
    </source>
</reference>
<keyword evidence="6" id="KW-0812">Transmembrane</keyword>
<evidence type="ECO:0000313" key="14">
    <source>
        <dbReference type="Proteomes" id="UP000317812"/>
    </source>
</evidence>
<dbReference type="EMBL" id="CP035382">
    <property type="protein sequence ID" value="QDK19933.1"/>
    <property type="molecule type" value="Genomic_DNA"/>
</dbReference>
<dbReference type="GO" id="GO:0005886">
    <property type="term" value="C:plasma membrane"/>
    <property type="evidence" value="ECO:0007669"/>
    <property type="project" value="UniProtKB-SubCell"/>
</dbReference>
<evidence type="ECO:0000256" key="5">
    <source>
        <dbReference type="ARBA" id="ARBA00022519"/>
    </source>
</evidence>
<dbReference type="Gene3D" id="3.30.420.370">
    <property type="match status" value="1"/>
</dbReference>
<evidence type="ECO:0000256" key="2">
    <source>
        <dbReference type="ARBA" id="ARBA00005318"/>
    </source>
</evidence>
<dbReference type="NCBIfam" id="TIGR01709">
    <property type="entry name" value="typeII_sec_gspL"/>
    <property type="match status" value="1"/>
</dbReference>
<dbReference type="CDD" id="cd24017">
    <property type="entry name" value="ASKHA_T2SSL_N"/>
    <property type="match status" value="1"/>
</dbReference>
<dbReference type="GO" id="GO:0009276">
    <property type="term" value="C:Gram-negative-bacterium-type cell wall"/>
    <property type="evidence" value="ECO:0007669"/>
    <property type="project" value="InterPro"/>
</dbReference>
<dbReference type="Gene3D" id="3.30.1360.100">
    <property type="entry name" value="General secretion pathway protein M, EpsM"/>
    <property type="match status" value="1"/>
</dbReference>
<dbReference type="GO" id="GO:0015627">
    <property type="term" value="C:type II protein secretion system complex"/>
    <property type="evidence" value="ECO:0007669"/>
    <property type="project" value="InterPro"/>
</dbReference>
<dbReference type="InterPro" id="IPR007812">
    <property type="entry name" value="T2SS_protein-GspL"/>
</dbReference>
<dbReference type="GO" id="GO:0015628">
    <property type="term" value="P:protein secretion by the type II secretion system"/>
    <property type="evidence" value="ECO:0007669"/>
    <property type="project" value="InterPro"/>
</dbReference>